<dbReference type="GO" id="GO:0043565">
    <property type="term" value="F:sequence-specific DNA binding"/>
    <property type="evidence" value="ECO:0007669"/>
    <property type="project" value="InterPro"/>
</dbReference>
<dbReference type="GO" id="GO:0003700">
    <property type="term" value="F:DNA-binding transcription factor activity"/>
    <property type="evidence" value="ECO:0007669"/>
    <property type="project" value="InterPro"/>
</dbReference>
<dbReference type="EMBL" id="LBTR01000019">
    <property type="protein sequence ID" value="KKQ44973.1"/>
    <property type="molecule type" value="Genomic_DNA"/>
</dbReference>
<evidence type="ECO:0000313" key="2">
    <source>
        <dbReference type="Proteomes" id="UP000034603"/>
    </source>
</evidence>
<dbReference type="SUPFAM" id="SSF48295">
    <property type="entry name" value="TrpR-like"/>
    <property type="match status" value="1"/>
</dbReference>
<dbReference type="InterPro" id="IPR010921">
    <property type="entry name" value="Trp_repressor/repl_initiator"/>
</dbReference>
<name>A0A0G0HP91_9BACT</name>
<accession>A0A0G0HP91</accession>
<dbReference type="PANTHER" id="PTHR40080">
    <property type="entry name" value="LMO1763 PROTEIN"/>
    <property type="match status" value="1"/>
</dbReference>
<sequence>MVNKTFYSKPRRLEKLTKAELVELVFDLINSFRLVSNPKETAHFLQDLLTAKEIKNLSKRLRIAKLLLREKTHKEIVDELHVSYESVAKISVWLSHGGKGFRSIISKLPLKYDLPKKLPAIPIEFQLPQLLSAFTQQSLAKNQINNIEALLDGLRDKDILNKEIKKNFKPVRAKKYRV</sequence>
<protein>
    <submittedName>
        <fullName evidence="1">YerC/YecD family protein</fullName>
    </submittedName>
</protein>
<comment type="caution">
    <text evidence="1">The sequence shown here is derived from an EMBL/GenBank/DDBJ whole genome shotgun (WGS) entry which is preliminary data.</text>
</comment>
<organism evidence="1 2">
    <name type="scientific">Candidatus Woesebacteria bacterium GW2011_GWA1_37_8</name>
    <dbReference type="NCBI Taxonomy" id="1618546"/>
    <lineage>
        <taxon>Bacteria</taxon>
        <taxon>Candidatus Woeseibacteriota</taxon>
    </lineage>
</organism>
<gene>
    <name evidence="1" type="ORF">US62_C0019G0005</name>
</gene>
<dbReference type="AlphaFoldDB" id="A0A0G0HP91"/>
<dbReference type="InterPro" id="IPR013368">
    <property type="entry name" value="YecD_YerC"/>
</dbReference>
<dbReference type="Proteomes" id="UP000034603">
    <property type="component" value="Unassembled WGS sequence"/>
</dbReference>
<dbReference type="InterPro" id="IPR038116">
    <property type="entry name" value="TrpR-like_sf"/>
</dbReference>
<dbReference type="InterPro" id="IPR000831">
    <property type="entry name" value="Trp_repress"/>
</dbReference>
<dbReference type="Gene3D" id="1.10.1270.10">
    <property type="entry name" value="TrpR-like"/>
    <property type="match status" value="1"/>
</dbReference>
<reference evidence="1 2" key="1">
    <citation type="journal article" date="2015" name="Nature">
        <title>rRNA introns, odd ribosomes, and small enigmatic genomes across a large radiation of phyla.</title>
        <authorList>
            <person name="Brown C.T."/>
            <person name="Hug L.A."/>
            <person name="Thomas B.C."/>
            <person name="Sharon I."/>
            <person name="Castelle C.J."/>
            <person name="Singh A."/>
            <person name="Wilkins M.J."/>
            <person name="Williams K.H."/>
            <person name="Banfield J.F."/>
        </authorList>
    </citation>
    <scope>NUCLEOTIDE SEQUENCE [LARGE SCALE GENOMIC DNA]</scope>
</reference>
<proteinExistence type="predicted"/>
<dbReference type="PANTHER" id="PTHR40080:SF1">
    <property type="entry name" value="TRPR-LIKE PROTEIN YERC_YECD"/>
    <property type="match status" value="1"/>
</dbReference>
<evidence type="ECO:0000313" key="1">
    <source>
        <dbReference type="EMBL" id="KKQ44973.1"/>
    </source>
</evidence>
<dbReference type="Pfam" id="PF01371">
    <property type="entry name" value="Trp_repressor"/>
    <property type="match status" value="1"/>
</dbReference>